<dbReference type="Gene3D" id="3.20.20.80">
    <property type="entry name" value="Glycosidases"/>
    <property type="match status" value="1"/>
</dbReference>
<comment type="caution">
    <text evidence="2">The sequence shown here is derived from an EMBL/GenBank/DDBJ whole genome shotgun (WGS) entry which is preliminary data.</text>
</comment>
<keyword evidence="3" id="KW-1185">Reference proteome</keyword>
<dbReference type="Proteomes" id="UP000593562">
    <property type="component" value="Unassembled WGS sequence"/>
</dbReference>
<organism evidence="2 3">
    <name type="scientific">Tripterygium wilfordii</name>
    <name type="common">Thunder God vine</name>
    <dbReference type="NCBI Taxonomy" id="458696"/>
    <lineage>
        <taxon>Eukaryota</taxon>
        <taxon>Viridiplantae</taxon>
        <taxon>Streptophyta</taxon>
        <taxon>Embryophyta</taxon>
        <taxon>Tracheophyta</taxon>
        <taxon>Spermatophyta</taxon>
        <taxon>Magnoliopsida</taxon>
        <taxon>eudicotyledons</taxon>
        <taxon>Gunneridae</taxon>
        <taxon>Pentapetalae</taxon>
        <taxon>rosids</taxon>
        <taxon>fabids</taxon>
        <taxon>Celastrales</taxon>
        <taxon>Celastraceae</taxon>
        <taxon>Tripterygium</taxon>
    </lineage>
</organism>
<name>A0A7J7DFA8_TRIWF</name>
<accession>A0A7J7DFA8</accession>
<sequence>MAYGGLDIVRLMIVCYICCEDVVILDSPKLRMEDWTLFRVMCSGTSTSHSLVSMISLVRGRYDLVRFIKETQAQGLYVCLRIGPFIETLRVNGITGKSQQLLNNF</sequence>
<reference evidence="2 3" key="1">
    <citation type="journal article" date="2020" name="Nat. Commun.">
        <title>Genome of Tripterygium wilfordii and identification of cytochrome P450 involved in triptolide biosynthesis.</title>
        <authorList>
            <person name="Tu L."/>
            <person name="Su P."/>
            <person name="Zhang Z."/>
            <person name="Gao L."/>
            <person name="Wang J."/>
            <person name="Hu T."/>
            <person name="Zhou J."/>
            <person name="Zhang Y."/>
            <person name="Zhao Y."/>
            <person name="Liu Y."/>
            <person name="Song Y."/>
            <person name="Tong Y."/>
            <person name="Lu Y."/>
            <person name="Yang J."/>
            <person name="Xu C."/>
            <person name="Jia M."/>
            <person name="Peters R.J."/>
            <person name="Huang L."/>
            <person name="Gao W."/>
        </authorList>
    </citation>
    <scope>NUCLEOTIDE SEQUENCE [LARGE SCALE GENOMIC DNA]</scope>
    <source>
        <strain evidence="3">cv. XIE 37</strain>
        <tissue evidence="2">Leaf</tissue>
    </source>
</reference>
<proteinExistence type="predicted"/>
<dbReference type="EMBL" id="JAAARO010000007">
    <property type="protein sequence ID" value="KAF5745040.1"/>
    <property type="molecule type" value="Genomic_DNA"/>
</dbReference>
<evidence type="ECO:0000313" key="2">
    <source>
        <dbReference type="EMBL" id="KAF5745040.1"/>
    </source>
</evidence>
<dbReference type="InterPro" id="IPR031330">
    <property type="entry name" value="Gly_Hdrlase_35_cat"/>
</dbReference>
<protein>
    <submittedName>
        <fullName evidence="2">Beta-galactosidase 6 isoform X2</fullName>
    </submittedName>
</protein>
<dbReference type="InParanoid" id="A0A7J7DFA8"/>
<evidence type="ECO:0000313" key="3">
    <source>
        <dbReference type="Proteomes" id="UP000593562"/>
    </source>
</evidence>
<feature type="domain" description="Glycoside hydrolase 35 catalytic" evidence="1">
    <location>
        <begin position="59"/>
        <end position="88"/>
    </location>
</feature>
<evidence type="ECO:0000259" key="1">
    <source>
        <dbReference type="Pfam" id="PF01301"/>
    </source>
</evidence>
<dbReference type="Pfam" id="PF01301">
    <property type="entry name" value="Glyco_hydro_35"/>
    <property type="match status" value="1"/>
</dbReference>
<dbReference type="AlphaFoldDB" id="A0A7J7DFA8"/>
<gene>
    <name evidence="2" type="ORF">HS088_TW07G00621</name>
</gene>